<organism evidence="5 6">
    <name type="scientific">Aliicoccus persicus</name>
    <dbReference type="NCBI Taxonomy" id="930138"/>
    <lineage>
        <taxon>Bacteria</taxon>
        <taxon>Bacillati</taxon>
        <taxon>Bacillota</taxon>
        <taxon>Bacilli</taxon>
        <taxon>Bacillales</taxon>
        <taxon>Staphylococcaceae</taxon>
        <taxon>Aliicoccus</taxon>
    </lineage>
</organism>
<dbReference type="Gene3D" id="2.60.40.1240">
    <property type="match status" value="1"/>
</dbReference>
<gene>
    <name evidence="5" type="ORF">K8V35_05435</name>
</gene>
<feature type="coiled-coil region" evidence="2">
    <location>
        <begin position="22"/>
        <end position="70"/>
    </location>
</feature>
<feature type="domain" description="DUF4352" evidence="4">
    <location>
        <begin position="89"/>
        <end position="192"/>
    </location>
</feature>
<protein>
    <submittedName>
        <fullName evidence="5">DUF4352 domain-containing protein</fullName>
    </submittedName>
</protein>
<evidence type="ECO:0000256" key="3">
    <source>
        <dbReference type="SAM" id="SignalP"/>
    </source>
</evidence>
<reference evidence="5" key="2">
    <citation type="submission" date="2021-09" db="EMBL/GenBank/DDBJ databases">
        <authorList>
            <person name="Gilroy R."/>
        </authorList>
    </citation>
    <scope>NUCLEOTIDE SEQUENCE</scope>
    <source>
        <strain evidence="5">6019</strain>
    </source>
</reference>
<evidence type="ECO:0000313" key="5">
    <source>
        <dbReference type="EMBL" id="HJE19775.1"/>
    </source>
</evidence>
<evidence type="ECO:0000259" key="4">
    <source>
        <dbReference type="Pfam" id="PF11611"/>
    </source>
</evidence>
<evidence type="ECO:0000256" key="1">
    <source>
        <dbReference type="ARBA" id="ARBA00022729"/>
    </source>
</evidence>
<name>A0A921DX41_9STAP</name>
<dbReference type="SUPFAM" id="SSF46579">
    <property type="entry name" value="Prefoldin"/>
    <property type="match status" value="1"/>
</dbReference>
<proteinExistence type="predicted"/>
<reference evidence="5" key="1">
    <citation type="journal article" date="2021" name="PeerJ">
        <title>Extensive microbial diversity within the chicken gut microbiome revealed by metagenomics and culture.</title>
        <authorList>
            <person name="Gilroy R."/>
            <person name="Ravi A."/>
            <person name="Getino M."/>
            <person name="Pursley I."/>
            <person name="Horton D.L."/>
            <person name="Alikhan N.F."/>
            <person name="Baker D."/>
            <person name="Gharbi K."/>
            <person name="Hall N."/>
            <person name="Watson M."/>
            <person name="Adriaenssens E.M."/>
            <person name="Foster-Nyarko E."/>
            <person name="Jarju S."/>
            <person name="Secka A."/>
            <person name="Antonio M."/>
            <person name="Oren A."/>
            <person name="Chaudhuri R.R."/>
            <person name="La Ragione R."/>
            <person name="Hildebrand F."/>
            <person name="Pallen M.J."/>
        </authorList>
    </citation>
    <scope>NUCLEOTIDE SEQUENCE</scope>
    <source>
        <strain evidence="5">6019</strain>
    </source>
</reference>
<accession>A0A921DX41</accession>
<evidence type="ECO:0000256" key="2">
    <source>
        <dbReference type="SAM" id="Coils"/>
    </source>
</evidence>
<dbReference type="Proteomes" id="UP000763505">
    <property type="component" value="Unassembled WGS sequence"/>
</dbReference>
<dbReference type="EMBL" id="DYYI01000058">
    <property type="protein sequence ID" value="HJE19775.1"/>
    <property type="molecule type" value="Genomic_DNA"/>
</dbReference>
<dbReference type="InterPro" id="IPR029050">
    <property type="entry name" value="Immunoprotect_excell_Ig-like"/>
</dbReference>
<dbReference type="AlphaFoldDB" id="A0A921DX41"/>
<dbReference type="InterPro" id="IPR029051">
    <property type="entry name" value="DUF4352"/>
</dbReference>
<comment type="caution">
    <text evidence="5">The sequence shown here is derived from an EMBL/GenBank/DDBJ whole genome shotgun (WGS) entry which is preliminary data.</text>
</comment>
<sequence length="210" mass="23737">MSLLKRYLGVLVLAAFMFTLSQNVSAQDVEELMEENQELLDEIEVLNETIANLEEQIAKLEEMIESLRDDEDVDVEENDNSASDGEIFAIGEEFEVNGVTLVVEDAYFTDERNSLVDSPDQVLLVEIHYENNSGEEYMPAFDFELYFDGQKATTHPIRDIILDTVTDGRSSSGTLAYEIMGEPESIELEYTQFVDFFTDSATIIVDVTPE</sequence>
<feature type="chain" id="PRO_5037295257" evidence="3">
    <location>
        <begin position="27"/>
        <end position="210"/>
    </location>
</feature>
<dbReference type="Pfam" id="PF11611">
    <property type="entry name" value="DUF4352"/>
    <property type="match status" value="1"/>
</dbReference>
<keyword evidence="1 3" id="KW-0732">Signal</keyword>
<keyword evidence="2" id="KW-0175">Coiled coil</keyword>
<evidence type="ECO:0000313" key="6">
    <source>
        <dbReference type="Proteomes" id="UP000763505"/>
    </source>
</evidence>
<feature type="signal peptide" evidence="3">
    <location>
        <begin position="1"/>
        <end position="26"/>
    </location>
</feature>